<evidence type="ECO:0000313" key="2">
    <source>
        <dbReference type="EMBL" id="MBP2185501.1"/>
    </source>
</evidence>
<evidence type="ECO:0000313" key="3">
    <source>
        <dbReference type="Proteomes" id="UP000741013"/>
    </source>
</evidence>
<dbReference type="SUPFAM" id="SSF46785">
    <property type="entry name" value="Winged helix' DNA-binding domain"/>
    <property type="match status" value="1"/>
</dbReference>
<comment type="caution">
    <text evidence="2">The sequence shown here is derived from an EMBL/GenBank/DDBJ whole genome shotgun (WGS) entry which is preliminary data.</text>
</comment>
<dbReference type="InterPro" id="IPR036390">
    <property type="entry name" value="WH_DNA-bd_sf"/>
</dbReference>
<dbReference type="Proteomes" id="UP000741013">
    <property type="component" value="Unassembled WGS sequence"/>
</dbReference>
<accession>A0ABS4Q3W8</accession>
<keyword evidence="3" id="KW-1185">Reference proteome</keyword>
<gene>
    <name evidence="2" type="ORF">JOM49_007027</name>
</gene>
<proteinExistence type="predicted"/>
<dbReference type="InterPro" id="IPR036388">
    <property type="entry name" value="WH-like_DNA-bd_sf"/>
</dbReference>
<reference evidence="2 3" key="1">
    <citation type="submission" date="2021-03" db="EMBL/GenBank/DDBJ databases">
        <title>Sequencing the genomes of 1000 actinobacteria strains.</title>
        <authorList>
            <person name="Klenk H.-P."/>
        </authorList>
    </citation>
    <scope>NUCLEOTIDE SEQUENCE [LARGE SCALE GENOMIC DNA]</scope>
    <source>
        <strain evidence="2 3">DSM 45510</strain>
    </source>
</reference>
<sequence length="97" mass="10519">MTRAAGFNELIHAPTRLSLVALLAAAEWADFGFVRQSLELSESALSKQVSTLSEAGYVEIRKDGAGRNRRTRLRLSPTGRAAFRDHVAALQKIIGPG</sequence>
<dbReference type="RefSeq" id="WP_209668383.1">
    <property type="nucleotide sequence ID" value="NZ_JAGGMS010000001.1"/>
</dbReference>
<protein>
    <submittedName>
        <fullName evidence="2">DNA-binding MarR family transcriptional regulator</fullName>
    </submittedName>
</protein>
<dbReference type="InterPro" id="IPR027395">
    <property type="entry name" value="WH_DNA-bd_dom"/>
</dbReference>
<dbReference type="PANTHER" id="PTHR37318">
    <property type="entry name" value="BSL7504 PROTEIN"/>
    <property type="match status" value="1"/>
</dbReference>
<name>A0ABS4Q3W8_9PSEU</name>
<dbReference type="EMBL" id="JAGGMS010000001">
    <property type="protein sequence ID" value="MBP2185501.1"/>
    <property type="molecule type" value="Genomic_DNA"/>
</dbReference>
<dbReference type="GO" id="GO:0003677">
    <property type="term" value="F:DNA binding"/>
    <property type="evidence" value="ECO:0007669"/>
    <property type="project" value="UniProtKB-KW"/>
</dbReference>
<dbReference type="Gene3D" id="1.10.10.10">
    <property type="entry name" value="Winged helix-like DNA-binding domain superfamily/Winged helix DNA-binding domain"/>
    <property type="match status" value="1"/>
</dbReference>
<organism evidence="2 3">
    <name type="scientific">Amycolatopsis magusensis</name>
    <dbReference type="NCBI Taxonomy" id="882444"/>
    <lineage>
        <taxon>Bacteria</taxon>
        <taxon>Bacillati</taxon>
        <taxon>Actinomycetota</taxon>
        <taxon>Actinomycetes</taxon>
        <taxon>Pseudonocardiales</taxon>
        <taxon>Pseudonocardiaceae</taxon>
        <taxon>Amycolatopsis</taxon>
    </lineage>
</organism>
<dbReference type="Pfam" id="PF13601">
    <property type="entry name" value="HTH_34"/>
    <property type="match status" value="1"/>
</dbReference>
<feature type="domain" description="Winged helix DNA-binding" evidence="1">
    <location>
        <begin position="16"/>
        <end position="94"/>
    </location>
</feature>
<evidence type="ECO:0000259" key="1">
    <source>
        <dbReference type="Pfam" id="PF13601"/>
    </source>
</evidence>
<dbReference type="PANTHER" id="PTHR37318:SF1">
    <property type="entry name" value="BSL7504 PROTEIN"/>
    <property type="match status" value="1"/>
</dbReference>
<keyword evidence="2" id="KW-0238">DNA-binding</keyword>